<dbReference type="SUPFAM" id="SSF47661">
    <property type="entry name" value="t-snare proteins"/>
    <property type="match status" value="1"/>
</dbReference>
<dbReference type="GO" id="GO:0006886">
    <property type="term" value="P:intracellular protein transport"/>
    <property type="evidence" value="ECO:0007669"/>
    <property type="project" value="TreeGrafter"/>
</dbReference>
<dbReference type="GO" id="GO:0005484">
    <property type="term" value="F:SNAP receptor activity"/>
    <property type="evidence" value="ECO:0007669"/>
    <property type="project" value="TreeGrafter"/>
</dbReference>
<dbReference type="PANTHER" id="PTHR19957:SF3">
    <property type="entry name" value="SYNTAXIN-5"/>
    <property type="match status" value="1"/>
</dbReference>
<dbReference type="GO" id="GO:0006906">
    <property type="term" value="P:vesicle fusion"/>
    <property type="evidence" value="ECO:0007669"/>
    <property type="project" value="TreeGrafter"/>
</dbReference>
<evidence type="ECO:0000256" key="2">
    <source>
        <dbReference type="ARBA" id="ARBA00009063"/>
    </source>
</evidence>
<dbReference type="Pfam" id="PF05739">
    <property type="entry name" value="SNARE"/>
    <property type="match status" value="1"/>
</dbReference>
<dbReference type="EMBL" id="HACM01009179">
    <property type="protein sequence ID" value="CRZ09621.1"/>
    <property type="molecule type" value="Transcribed_RNA"/>
</dbReference>
<evidence type="ECO:0000259" key="9">
    <source>
        <dbReference type="PROSITE" id="PS50192"/>
    </source>
</evidence>
<dbReference type="GO" id="GO:0031201">
    <property type="term" value="C:SNARE complex"/>
    <property type="evidence" value="ECO:0007669"/>
    <property type="project" value="TreeGrafter"/>
</dbReference>
<evidence type="ECO:0000256" key="8">
    <source>
        <dbReference type="SAM" id="Phobius"/>
    </source>
</evidence>
<keyword evidence="3" id="KW-0813">Transport</keyword>
<dbReference type="GO" id="GO:0000139">
    <property type="term" value="C:Golgi membrane"/>
    <property type="evidence" value="ECO:0007669"/>
    <property type="project" value="TreeGrafter"/>
</dbReference>
<accession>A0A0H5R714</accession>
<name>A0A0H5R714_9EUKA</name>
<keyword evidence="6" id="KW-0175">Coiled coil</keyword>
<dbReference type="GO" id="GO:0048278">
    <property type="term" value="P:vesicle docking"/>
    <property type="evidence" value="ECO:0007669"/>
    <property type="project" value="TreeGrafter"/>
</dbReference>
<dbReference type="Gene3D" id="1.20.58.70">
    <property type="match status" value="1"/>
</dbReference>
<evidence type="ECO:0000256" key="6">
    <source>
        <dbReference type="ARBA" id="ARBA00023054"/>
    </source>
</evidence>
<dbReference type="PROSITE" id="PS50192">
    <property type="entry name" value="T_SNARE"/>
    <property type="match status" value="1"/>
</dbReference>
<reference evidence="10" key="1">
    <citation type="submission" date="2015-04" db="EMBL/GenBank/DDBJ databases">
        <title>The genome sequence of the plant pathogenic Rhizarian Plasmodiophora brassicae reveals insights in its biotrophic life cycle and the origin of chitin synthesis.</title>
        <authorList>
            <person name="Schwelm A."/>
            <person name="Fogelqvist J."/>
            <person name="Knaust A."/>
            <person name="Julke S."/>
            <person name="Lilja T."/>
            <person name="Dhandapani V."/>
            <person name="Bonilla-Rosso G."/>
            <person name="Karlsson M."/>
            <person name="Shevchenko A."/>
            <person name="Choi S.R."/>
            <person name="Kim H.G."/>
            <person name="Park J.Y."/>
            <person name="Lim Y.P."/>
            <person name="Ludwig-Muller J."/>
            <person name="Dixelius C."/>
        </authorList>
    </citation>
    <scope>NUCLEOTIDE SEQUENCE</scope>
    <source>
        <tissue evidence="10">Potato root galls</tissue>
    </source>
</reference>
<keyword evidence="7 8" id="KW-0472">Membrane</keyword>
<evidence type="ECO:0000256" key="4">
    <source>
        <dbReference type="ARBA" id="ARBA00022692"/>
    </source>
</evidence>
<protein>
    <recommendedName>
        <fullName evidence="9">t-SNARE coiled-coil homology domain-containing protein</fullName>
    </recommendedName>
</protein>
<evidence type="ECO:0000256" key="1">
    <source>
        <dbReference type="ARBA" id="ARBA00004211"/>
    </source>
</evidence>
<feature type="transmembrane region" description="Helical" evidence="8">
    <location>
        <begin position="306"/>
        <end position="325"/>
    </location>
</feature>
<organism evidence="10">
    <name type="scientific">Spongospora subterranea</name>
    <dbReference type="NCBI Taxonomy" id="70186"/>
    <lineage>
        <taxon>Eukaryota</taxon>
        <taxon>Sar</taxon>
        <taxon>Rhizaria</taxon>
        <taxon>Endomyxa</taxon>
        <taxon>Phytomyxea</taxon>
        <taxon>Plasmodiophorida</taxon>
        <taxon>Plasmodiophoridae</taxon>
        <taxon>Spongospora</taxon>
    </lineage>
</organism>
<keyword evidence="4 8" id="KW-0812">Transmembrane</keyword>
<dbReference type="CDD" id="cd15844">
    <property type="entry name" value="SNARE_syntaxin5"/>
    <property type="match status" value="1"/>
</dbReference>
<comment type="subcellular location">
    <subcellularLocation>
        <location evidence="1">Membrane</location>
        <topology evidence="1">Single-pass type IV membrane protein</topology>
    </subcellularLocation>
</comment>
<comment type="similarity">
    <text evidence="2">Belongs to the syntaxin family.</text>
</comment>
<dbReference type="InterPro" id="IPR000727">
    <property type="entry name" value="T_SNARE_dom"/>
</dbReference>
<dbReference type="PANTHER" id="PTHR19957">
    <property type="entry name" value="SYNTAXIN"/>
    <property type="match status" value="1"/>
</dbReference>
<evidence type="ECO:0000313" key="10">
    <source>
        <dbReference type="EMBL" id="CRZ09621.1"/>
    </source>
</evidence>
<dbReference type="InterPro" id="IPR045242">
    <property type="entry name" value="Syntaxin"/>
</dbReference>
<dbReference type="GO" id="GO:0000149">
    <property type="term" value="F:SNARE binding"/>
    <property type="evidence" value="ECO:0007669"/>
    <property type="project" value="TreeGrafter"/>
</dbReference>
<dbReference type="AlphaFoldDB" id="A0A0H5R714"/>
<feature type="domain" description="T-SNARE coiled-coil homology" evidence="9">
    <location>
        <begin position="234"/>
        <end position="296"/>
    </location>
</feature>
<evidence type="ECO:0000256" key="5">
    <source>
        <dbReference type="ARBA" id="ARBA00022989"/>
    </source>
</evidence>
<dbReference type="SMART" id="SM00397">
    <property type="entry name" value="t_SNARE"/>
    <property type="match status" value="1"/>
</dbReference>
<sequence length="326" mass="36081">MIPSLTGPLTPLQDPRHVLGSRGAFDRTSEFFSTADSFRRQGTGSQFAESIVAPMPITAVNFNKAAMELSQMISNTKTKLENLEKIAQARTLFNDPSEQIAQLTTIIKADINSISQEVDILAKYGAEHQTGLKQVDGHTNGVVKDLKTKVADQTKMFQSILKIRSANMRTQDTRRGQYSAVSSASPAQFGMRQRPVAVSYQEMASSQSSSYQTPAQMNQEQTQSLLHAPQRGADIYLESRATAITEIDSTIQELGEMYQRLATIVSMQGEQISRIDDNVVLTLGNVEGAHEQLVMYWDRMRSNRSLIIKVFLALIVFAVLFLGVIA</sequence>
<evidence type="ECO:0000256" key="3">
    <source>
        <dbReference type="ARBA" id="ARBA00022448"/>
    </source>
</evidence>
<proteinExistence type="inferred from homology"/>
<dbReference type="InterPro" id="IPR010989">
    <property type="entry name" value="SNARE"/>
</dbReference>
<dbReference type="GO" id="GO:0006888">
    <property type="term" value="P:endoplasmic reticulum to Golgi vesicle-mediated transport"/>
    <property type="evidence" value="ECO:0007669"/>
    <property type="project" value="TreeGrafter"/>
</dbReference>
<keyword evidence="5 8" id="KW-1133">Transmembrane helix</keyword>
<evidence type="ECO:0000256" key="7">
    <source>
        <dbReference type="ARBA" id="ARBA00023136"/>
    </source>
</evidence>